<feature type="region of interest" description="Disordered" evidence="4">
    <location>
        <begin position="322"/>
        <end position="348"/>
    </location>
</feature>
<name>A0A7R9GDU4_9CRUS</name>
<evidence type="ECO:0000313" key="7">
    <source>
        <dbReference type="Proteomes" id="UP000678499"/>
    </source>
</evidence>
<sequence length="580" mass="62838">MPYASKFLSVFSQQLSQQSEAEKMAATQLELHRLQQDHIQRHQEQLLQQQQRLQQLQLSSSWLSATAHLARISRQQHPNQGVFPTSTPSPTGPQSSPAGLGAAPPTAACNISLSPSQQQQQQQQQPPQRRSSSPANDSGVPESLSPSTTAKTSRNSTSSSSSASLPSTPKSARSSTGEGGEAPLNLSKPKSGAASPVATAAAAAAAAAAATTAFPTSAAAAAAAAAAFSGAFGKTLPSLMFPPSAAAFLNAYDALGAASSFPNPHGATGGKFDLMSHHHSGHHHHGQMGNGNPFLNATGAVGDNRPMPWHLPFQGAAAGTTRGLMESSLTSSTPSEHDDSSNGSKAKDEVKMFGAKIIRQQRKDAEGQPHVKRPMNAFMVWAKDERRKILKQCPDMHNSNISKILGESLFLSLSKHLFFSATLHLTGARWKAMSNAEKQPYYEEQSRLSKVHMEKHPEYRYRPRPKRTCIVDGKKMRISEYKTLMRQRRQDMRSLWCRDGTTGGVPGTASDDDVSSLPHSHQPHPQQPQHQQHHHHQQHQQHQQHQHHHHHPHLGFLGVGPGLGKQESSFESDQNSSLET</sequence>
<feature type="domain" description="HMG box" evidence="5">
    <location>
        <begin position="371"/>
        <end position="460"/>
    </location>
</feature>
<dbReference type="GO" id="GO:0000978">
    <property type="term" value="F:RNA polymerase II cis-regulatory region sequence-specific DNA binding"/>
    <property type="evidence" value="ECO:0007669"/>
    <property type="project" value="TreeGrafter"/>
</dbReference>
<feature type="compositionally biased region" description="Low complexity" evidence="4">
    <location>
        <begin position="84"/>
        <end position="134"/>
    </location>
</feature>
<accession>A0A7R9GDU4</accession>
<dbReference type="PROSITE" id="PS50118">
    <property type="entry name" value="HMG_BOX_2"/>
    <property type="match status" value="1"/>
</dbReference>
<evidence type="ECO:0000256" key="2">
    <source>
        <dbReference type="ARBA" id="ARBA00023242"/>
    </source>
</evidence>
<feature type="compositionally biased region" description="Basic and acidic residues" evidence="4">
    <location>
        <begin position="335"/>
        <end position="348"/>
    </location>
</feature>
<dbReference type="OrthoDB" id="6247875at2759"/>
<dbReference type="Pfam" id="PF00505">
    <property type="entry name" value="HMG_box"/>
    <property type="match status" value="2"/>
</dbReference>
<dbReference type="EMBL" id="OA882854">
    <property type="protein sequence ID" value="CAD7277175.1"/>
    <property type="molecule type" value="Genomic_DNA"/>
</dbReference>
<dbReference type="PANTHER" id="PTHR45789:SF2">
    <property type="entry name" value="FI18025P1"/>
    <property type="match status" value="1"/>
</dbReference>
<evidence type="ECO:0000313" key="6">
    <source>
        <dbReference type="EMBL" id="CAD7277175.1"/>
    </source>
</evidence>
<reference evidence="6" key="1">
    <citation type="submission" date="2020-11" db="EMBL/GenBank/DDBJ databases">
        <authorList>
            <person name="Tran Van P."/>
        </authorList>
    </citation>
    <scope>NUCLEOTIDE SEQUENCE</scope>
</reference>
<dbReference type="InterPro" id="IPR009071">
    <property type="entry name" value="HMG_box_dom"/>
</dbReference>
<feature type="compositionally biased region" description="Polar residues" evidence="4">
    <location>
        <begin position="74"/>
        <end position="83"/>
    </location>
</feature>
<dbReference type="Proteomes" id="UP000678499">
    <property type="component" value="Unassembled WGS sequence"/>
</dbReference>
<dbReference type="GO" id="GO:0000981">
    <property type="term" value="F:DNA-binding transcription factor activity, RNA polymerase II-specific"/>
    <property type="evidence" value="ECO:0007669"/>
    <property type="project" value="TreeGrafter"/>
</dbReference>
<gene>
    <name evidence="6" type="ORF">NMOB1V02_LOCUS4913</name>
</gene>
<keyword evidence="2 3" id="KW-0539">Nucleus</keyword>
<dbReference type="InterPro" id="IPR036910">
    <property type="entry name" value="HMG_box_dom_sf"/>
</dbReference>
<dbReference type="InterPro" id="IPR051356">
    <property type="entry name" value="SOX/SOX-like_TF"/>
</dbReference>
<feature type="region of interest" description="Disordered" evidence="4">
    <location>
        <begin position="74"/>
        <end position="192"/>
    </location>
</feature>
<dbReference type="Gene3D" id="1.10.30.10">
    <property type="entry name" value="High mobility group box domain"/>
    <property type="match status" value="1"/>
</dbReference>
<feature type="region of interest" description="Disordered" evidence="4">
    <location>
        <begin position="497"/>
        <end position="580"/>
    </location>
</feature>
<proteinExistence type="predicted"/>
<dbReference type="GO" id="GO:0005634">
    <property type="term" value="C:nucleus"/>
    <property type="evidence" value="ECO:0007669"/>
    <property type="project" value="UniProtKB-UniRule"/>
</dbReference>
<evidence type="ECO:0000256" key="4">
    <source>
        <dbReference type="SAM" id="MobiDB-lite"/>
    </source>
</evidence>
<feature type="compositionally biased region" description="Low complexity" evidence="4">
    <location>
        <begin position="147"/>
        <end position="171"/>
    </location>
</feature>
<feature type="compositionally biased region" description="Polar residues" evidence="4">
    <location>
        <begin position="566"/>
        <end position="580"/>
    </location>
</feature>
<keyword evidence="7" id="KW-1185">Reference proteome</keyword>
<feature type="DNA-binding region" description="HMG box" evidence="3">
    <location>
        <begin position="371"/>
        <end position="460"/>
    </location>
</feature>
<evidence type="ECO:0000256" key="1">
    <source>
        <dbReference type="ARBA" id="ARBA00023125"/>
    </source>
</evidence>
<dbReference type="SUPFAM" id="SSF47095">
    <property type="entry name" value="HMG-box"/>
    <property type="match status" value="1"/>
</dbReference>
<dbReference type="GO" id="GO:0045165">
    <property type="term" value="P:cell fate commitment"/>
    <property type="evidence" value="ECO:0007669"/>
    <property type="project" value="TreeGrafter"/>
</dbReference>
<feature type="compositionally biased region" description="Basic residues" evidence="4">
    <location>
        <begin position="531"/>
        <end position="553"/>
    </location>
</feature>
<keyword evidence="1 3" id="KW-0238">DNA-binding</keyword>
<dbReference type="AlphaFoldDB" id="A0A7R9GDU4"/>
<organism evidence="6">
    <name type="scientific">Notodromas monacha</name>
    <dbReference type="NCBI Taxonomy" id="399045"/>
    <lineage>
        <taxon>Eukaryota</taxon>
        <taxon>Metazoa</taxon>
        <taxon>Ecdysozoa</taxon>
        <taxon>Arthropoda</taxon>
        <taxon>Crustacea</taxon>
        <taxon>Oligostraca</taxon>
        <taxon>Ostracoda</taxon>
        <taxon>Podocopa</taxon>
        <taxon>Podocopida</taxon>
        <taxon>Cypridocopina</taxon>
        <taxon>Cypridoidea</taxon>
        <taxon>Cyprididae</taxon>
        <taxon>Notodromas</taxon>
    </lineage>
</organism>
<evidence type="ECO:0000259" key="5">
    <source>
        <dbReference type="PROSITE" id="PS50118"/>
    </source>
</evidence>
<dbReference type="PANTHER" id="PTHR45789">
    <property type="entry name" value="FI18025P1"/>
    <property type="match status" value="1"/>
</dbReference>
<protein>
    <recommendedName>
        <fullName evidence="5">HMG box domain-containing protein</fullName>
    </recommendedName>
</protein>
<evidence type="ECO:0000256" key="3">
    <source>
        <dbReference type="PROSITE-ProRule" id="PRU00267"/>
    </source>
</evidence>
<dbReference type="SMART" id="SM00398">
    <property type="entry name" value="HMG"/>
    <property type="match status" value="1"/>
</dbReference>
<dbReference type="EMBL" id="CAJPEX010000817">
    <property type="protein sequence ID" value="CAG0917327.1"/>
    <property type="molecule type" value="Genomic_DNA"/>
</dbReference>
<dbReference type="CDD" id="cd22042">
    <property type="entry name" value="HMG-box_EGL13-like"/>
    <property type="match status" value="1"/>
</dbReference>